<dbReference type="AlphaFoldDB" id="A0A432Z6S6"/>
<dbReference type="InterPro" id="IPR029063">
    <property type="entry name" value="SAM-dependent_MTases_sf"/>
</dbReference>
<feature type="binding site" evidence="1">
    <location>
        <position position="30"/>
    </location>
    <ligand>
        <name>Zn(2+)</name>
        <dbReference type="ChEBI" id="CHEBI:29105"/>
    </ligand>
</feature>
<dbReference type="Pfam" id="PF21302">
    <property type="entry name" value="Zn_ribbon_RlmA"/>
    <property type="match status" value="1"/>
</dbReference>
<dbReference type="InterPro" id="IPR048647">
    <property type="entry name" value="RlmA_N"/>
</dbReference>
<dbReference type="Pfam" id="PF13847">
    <property type="entry name" value="Methyltransf_31"/>
    <property type="match status" value="1"/>
</dbReference>
<dbReference type="GO" id="GO:0032259">
    <property type="term" value="P:methylation"/>
    <property type="evidence" value="ECO:0007669"/>
    <property type="project" value="UniProtKB-KW"/>
</dbReference>
<comment type="caution">
    <text evidence="5">The sequence shown here is derived from an EMBL/GenBank/DDBJ whole genome shotgun (WGS) entry which is preliminary data.</text>
</comment>
<dbReference type="Proteomes" id="UP000287908">
    <property type="component" value="Unassembled WGS sequence"/>
</dbReference>
<dbReference type="GO" id="GO:0008757">
    <property type="term" value="F:S-adenosylmethionine-dependent methyltransferase activity"/>
    <property type="evidence" value="ECO:0007669"/>
    <property type="project" value="InterPro"/>
</dbReference>
<gene>
    <name evidence="5" type="ORF">CWI81_11195</name>
</gene>
<evidence type="ECO:0000256" key="2">
    <source>
        <dbReference type="PIRSR" id="PIRSR018249-2"/>
    </source>
</evidence>
<evidence type="ECO:0000256" key="1">
    <source>
        <dbReference type="PIRSR" id="PIRSR018249-1"/>
    </source>
</evidence>
<feature type="binding site" evidence="2">
    <location>
        <position position="189"/>
    </location>
    <ligand>
        <name>S-adenosyl-L-methionine</name>
        <dbReference type="ChEBI" id="CHEBI:59789"/>
    </ligand>
</feature>
<dbReference type="InterPro" id="IPR016718">
    <property type="entry name" value="rRNA_m1G-MeTrfase_A_prd"/>
</dbReference>
<keyword evidence="5" id="KW-0489">Methyltransferase</keyword>
<dbReference type="SUPFAM" id="SSF53335">
    <property type="entry name" value="S-adenosyl-L-methionine-dependent methyltransferases"/>
    <property type="match status" value="1"/>
</dbReference>
<feature type="binding site" evidence="1">
    <location>
        <position position="26"/>
    </location>
    <ligand>
        <name>Zn(2+)</name>
        <dbReference type="ChEBI" id="CHEBI:29105"/>
    </ligand>
</feature>
<evidence type="ECO:0000259" key="3">
    <source>
        <dbReference type="Pfam" id="PF13847"/>
    </source>
</evidence>
<keyword evidence="1" id="KW-0862">Zinc</keyword>
<dbReference type="Gene3D" id="3.40.50.150">
    <property type="entry name" value="Vaccinia Virus protein VP39"/>
    <property type="match status" value="1"/>
</dbReference>
<protein>
    <submittedName>
        <fullName evidence="5">rRNA (Guanine-N1)-methyltransferase</fullName>
    </submittedName>
</protein>
<keyword evidence="6" id="KW-1185">Reference proteome</keyword>
<dbReference type="CDD" id="cd02440">
    <property type="entry name" value="AdoMet_MTases"/>
    <property type="match status" value="1"/>
</dbReference>
<sequence length="278" mass="30749">MTQPLQQLICPLDRDPLEQSERSWCCEHGHSFDVARQGYVNLLPVQKKRSKDPGDSKAMITARRHFLQQGHYQPIASAIAETVLSSGNQAILDAGCGEGYYLNYLTAAAEQQDTELAVAGLDISKWAIQAAAKRDKQVNWMVASNSAIPLADSSVDSLLCIFGFPVTDEFKRVLKPGGRLIMVDPGAEHLQQLKAIIYAQLKTKPKTLPINDSQFQLDSEQRLSFPVSLSSQEAIDNLLVMTPHLYRGSAEGLKKAAQLNQIELTADVWLRVFTLSVE</sequence>
<dbReference type="OrthoDB" id="108476at2"/>
<feature type="binding site" evidence="2">
    <location>
        <begin position="98"/>
        <end position="99"/>
    </location>
    <ligand>
        <name>S-adenosyl-L-methionine</name>
        <dbReference type="ChEBI" id="CHEBI:59789"/>
    </ligand>
</feature>
<dbReference type="PANTHER" id="PTHR42912">
    <property type="entry name" value="METHYLTRANSFERASE"/>
    <property type="match status" value="1"/>
</dbReference>
<dbReference type="InterPro" id="IPR025714">
    <property type="entry name" value="Methyltranfer_dom"/>
</dbReference>
<dbReference type="GO" id="GO:0046872">
    <property type="term" value="F:metal ion binding"/>
    <property type="evidence" value="ECO:0007669"/>
    <property type="project" value="UniProtKB-KW"/>
</dbReference>
<keyword evidence="5" id="KW-0808">Transferase</keyword>
<evidence type="ECO:0000313" key="6">
    <source>
        <dbReference type="Proteomes" id="UP000287908"/>
    </source>
</evidence>
<reference evidence="5 6" key="1">
    <citation type="journal article" date="2011" name="Front. Microbiol.">
        <title>Genomic signatures of strain selection and enhancement in Bacillus atrophaeus var. globigii, a historical biowarfare simulant.</title>
        <authorList>
            <person name="Gibbons H.S."/>
            <person name="Broomall S.M."/>
            <person name="McNew L.A."/>
            <person name="Daligault H."/>
            <person name="Chapman C."/>
            <person name="Bruce D."/>
            <person name="Karavis M."/>
            <person name="Krepps M."/>
            <person name="McGregor P.A."/>
            <person name="Hong C."/>
            <person name="Park K.H."/>
            <person name="Akmal A."/>
            <person name="Feldman A."/>
            <person name="Lin J.S."/>
            <person name="Chang W.E."/>
            <person name="Higgs B.W."/>
            <person name="Demirev P."/>
            <person name="Lindquist J."/>
            <person name="Liem A."/>
            <person name="Fochler E."/>
            <person name="Read T.D."/>
            <person name="Tapia R."/>
            <person name="Johnson S."/>
            <person name="Bishop-Lilly K.A."/>
            <person name="Detter C."/>
            <person name="Han C."/>
            <person name="Sozhamannan S."/>
            <person name="Rosenzweig C.N."/>
            <person name="Skowronski E.W."/>
        </authorList>
    </citation>
    <scope>NUCLEOTIDE SEQUENCE [LARGE SCALE GENOMIC DNA]</scope>
    <source>
        <strain evidence="5 6">CL-SP19</strain>
    </source>
</reference>
<feature type="binding site" evidence="2">
    <location>
        <position position="72"/>
    </location>
    <ligand>
        <name>S-adenosyl-L-methionine</name>
        <dbReference type="ChEBI" id="CHEBI:59789"/>
    </ligand>
</feature>
<name>A0A432Z6S6_9GAMM</name>
<dbReference type="EMBL" id="PIQF01000004">
    <property type="protein sequence ID" value="RUO73586.1"/>
    <property type="molecule type" value="Genomic_DNA"/>
</dbReference>
<dbReference type="PANTHER" id="PTHR42912:SF45">
    <property type="entry name" value="23S RRNA (GUANINE(745)-N(1))-METHYLTRANSFERASE"/>
    <property type="match status" value="1"/>
</dbReference>
<keyword evidence="1" id="KW-0479">Metal-binding</keyword>
<feature type="domain" description="Methyltransferase" evidence="3">
    <location>
        <begin position="88"/>
        <end position="203"/>
    </location>
</feature>
<feature type="domain" description="23S rRNA (guanine(745)-N(1))-methyltransferase N-terminal" evidence="4">
    <location>
        <begin position="9"/>
        <end position="51"/>
    </location>
</feature>
<evidence type="ECO:0000259" key="4">
    <source>
        <dbReference type="Pfam" id="PF21302"/>
    </source>
</evidence>
<organism evidence="5 6">
    <name type="scientific">Idiomarina seosinensis</name>
    <dbReference type="NCBI Taxonomy" id="281739"/>
    <lineage>
        <taxon>Bacteria</taxon>
        <taxon>Pseudomonadati</taxon>
        <taxon>Pseudomonadota</taxon>
        <taxon>Gammaproteobacteria</taxon>
        <taxon>Alteromonadales</taxon>
        <taxon>Idiomarinaceae</taxon>
        <taxon>Idiomarina</taxon>
    </lineage>
</organism>
<dbReference type="PIRSF" id="PIRSF018249">
    <property type="entry name" value="MyrA_prd"/>
    <property type="match status" value="1"/>
</dbReference>
<dbReference type="RefSeq" id="WP_126785390.1">
    <property type="nucleotide sequence ID" value="NZ_PIQF01000004.1"/>
</dbReference>
<evidence type="ECO:0000313" key="5">
    <source>
        <dbReference type="EMBL" id="RUO73586.1"/>
    </source>
</evidence>
<accession>A0A432Z6S6</accession>
<proteinExistence type="predicted"/>
<keyword evidence="2" id="KW-0949">S-adenosyl-L-methionine</keyword>
<dbReference type="InterPro" id="IPR050508">
    <property type="entry name" value="Methyltransf_Superfamily"/>
</dbReference>